<dbReference type="EMBL" id="JBICRM010000003">
    <property type="protein sequence ID" value="MFG1702936.1"/>
    <property type="molecule type" value="Genomic_DNA"/>
</dbReference>
<keyword evidence="1" id="KW-0472">Membrane</keyword>
<evidence type="ECO:0000256" key="1">
    <source>
        <dbReference type="SAM" id="Phobius"/>
    </source>
</evidence>
<dbReference type="Proteomes" id="UP001603978">
    <property type="component" value="Unassembled WGS sequence"/>
</dbReference>
<organism evidence="2 3">
    <name type="scientific">Nonomuraea marmarensis</name>
    <dbReference type="NCBI Taxonomy" id="3351344"/>
    <lineage>
        <taxon>Bacteria</taxon>
        <taxon>Bacillati</taxon>
        <taxon>Actinomycetota</taxon>
        <taxon>Actinomycetes</taxon>
        <taxon>Streptosporangiales</taxon>
        <taxon>Streptosporangiaceae</taxon>
        <taxon>Nonomuraea</taxon>
    </lineage>
</organism>
<evidence type="ECO:0000313" key="2">
    <source>
        <dbReference type="EMBL" id="MFG1702936.1"/>
    </source>
</evidence>
<evidence type="ECO:0000313" key="3">
    <source>
        <dbReference type="Proteomes" id="UP001603978"/>
    </source>
</evidence>
<protein>
    <recommendedName>
        <fullName evidence="4">Major facilitator superfamily (MFS) profile domain-containing protein</fullName>
    </recommendedName>
</protein>
<comment type="caution">
    <text evidence="2">The sequence shown here is derived from an EMBL/GenBank/DDBJ whole genome shotgun (WGS) entry which is preliminary data.</text>
</comment>
<keyword evidence="3" id="KW-1185">Reference proteome</keyword>
<gene>
    <name evidence="2" type="ORF">ACFLIM_07065</name>
</gene>
<reference evidence="2 3" key="1">
    <citation type="submission" date="2024-10" db="EMBL/GenBank/DDBJ databases">
        <authorList>
            <person name="Topkara A.R."/>
            <person name="Saygin H."/>
        </authorList>
    </citation>
    <scope>NUCLEOTIDE SEQUENCE [LARGE SCALE GENOMIC DNA]</scope>
    <source>
        <strain evidence="2 3">M3C6</strain>
    </source>
</reference>
<feature type="transmembrane region" description="Helical" evidence="1">
    <location>
        <begin position="28"/>
        <end position="50"/>
    </location>
</feature>
<keyword evidence="1" id="KW-0812">Transmembrane</keyword>
<evidence type="ECO:0008006" key="4">
    <source>
        <dbReference type="Google" id="ProtNLM"/>
    </source>
</evidence>
<keyword evidence="1" id="KW-1133">Transmembrane helix</keyword>
<proteinExistence type="predicted"/>
<accession>A0ABW7A6H3</accession>
<name>A0ABW7A6H3_9ACTN</name>
<sequence>MTDMLGSALAIGVGGALVNLIGHSSAEIANGFVVISLLMAAIALGATVLAGRTR</sequence>
<dbReference type="RefSeq" id="WP_393163159.1">
    <property type="nucleotide sequence ID" value="NZ_JBICRM010000003.1"/>
</dbReference>